<dbReference type="AlphaFoldDB" id="A0A8H3AVA9"/>
<evidence type="ECO:0000313" key="3">
    <source>
        <dbReference type="Proteomes" id="UP000663850"/>
    </source>
</evidence>
<proteinExistence type="predicted"/>
<dbReference type="EMBL" id="CAJMWZ010001750">
    <property type="protein sequence ID" value="CAE6441367.1"/>
    <property type="molecule type" value="Genomic_DNA"/>
</dbReference>
<gene>
    <name evidence="2" type="ORF">RDB_LOCUS29841</name>
</gene>
<comment type="caution">
    <text evidence="2">The sequence shown here is derived from an EMBL/GenBank/DDBJ whole genome shotgun (WGS) entry which is preliminary data.</text>
</comment>
<sequence>MHDRERAAERASRVADLVAQLREWDTEVAELRLEIAALEPVQSKVETGTDEKGKLPTISVSLKPPDYISILNPPDVEKAERLLQARQKTVQTLKAALEKKRAKPDAEGVPPASS</sequence>
<name>A0A8H3AVA9_9AGAM</name>
<accession>A0A8H3AVA9</accession>
<evidence type="ECO:0000256" key="1">
    <source>
        <dbReference type="SAM" id="Coils"/>
    </source>
</evidence>
<keyword evidence="1" id="KW-0175">Coiled coil</keyword>
<reference evidence="2" key="1">
    <citation type="submission" date="2021-01" db="EMBL/GenBank/DDBJ databases">
        <authorList>
            <person name="Kaushik A."/>
        </authorList>
    </citation>
    <scope>NUCLEOTIDE SEQUENCE</scope>
    <source>
        <strain evidence="2">Type strain: AG8-Rh-89/</strain>
    </source>
</reference>
<dbReference type="Proteomes" id="UP000663850">
    <property type="component" value="Unassembled WGS sequence"/>
</dbReference>
<protein>
    <submittedName>
        <fullName evidence="2">Uncharacterized protein</fullName>
    </submittedName>
</protein>
<evidence type="ECO:0000313" key="2">
    <source>
        <dbReference type="EMBL" id="CAE6441367.1"/>
    </source>
</evidence>
<organism evidence="2 3">
    <name type="scientific">Rhizoctonia solani</name>
    <dbReference type="NCBI Taxonomy" id="456999"/>
    <lineage>
        <taxon>Eukaryota</taxon>
        <taxon>Fungi</taxon>
        <taxon>Dikarya</taxon>
        <taxon>Basidiomycota</taxon>
        <taxon>Agaricomycotina</taxon>
        <taxon>Agaricomycetes</taxon>
        <taxon>Cantharellales</taxon>
        <taxon>Ceratobasidiaceae</taxon>
        <taxon>Rhizoctonia</taxon>
    </lineage>
</organism>
<feature type="coiled-coil region" evidence="1">
    <location>
        <begin position="76"/>
        <end position="103"/>
    </location>
</feature>